<dbReference type="Proteomes" id="UP000244005">
    <property type="component" value="Unassembled WGS sequence"/>
</dbReference>
<evidence type="ECO:0000313" key="3">
    <source>
        <dbReference type="Proteomes" id="UP000244005"/>
    </source>
</evidence>
<keyword evidence="3" id="KW-1185">Reference proteome</keyword>
<gene>
    <name evidence="2" type="ORF">MARPO_0104s0039</name>
</gene>
<dbReference type="AlphaFoldDB" id="A0A2R6WDT9"/>
<feature type="compositionally biased region" description="Basic residues" evidence="1">
    <location>
        <begin position="70"/>
        <end position="79"/>
    </location>
</feature>
<proteinExistence type="predicted"/>
<evidence type="ECO:0000313" key="2">
    <source>
        <dbReference type="EMBL" id="PTQ32011.1"/>
    </source>
</evidence>
<dbReference type="Gramene" id="Mp6g00280.1">
    <property type="protein sequence ID" value="Mp6g00280.1.cds1"/>
    <property type="gene ID" value="Mp6g00280"/>
</dbReference>
<accession>A0A2R6WDT9</accession>
<organism evidence="2 3">
    <name type="scientific">Marchantia polymorpha</name>
    <name type="common">Common liverwort</name>
    <name type="synonym">Marchantia aquatica</name>
    <dbReference type="NCBI Taxonomy" id="3197"/>
    <lineage>
        <taxon>Eukaryota</taxon>
        <taxon>Viridiplantae</taxon>
        <taxon>Streptophyta</taxon>
        <taxon>Embryophyta</taxon>
        <taxon>Marchantiophyta</taxon>
        <taxon>Marchantiopsida</taxon>
        <taxon>Marchantiidae</taxon>
        <taxon>Marchantiales</taxon>
        <taxon>Marchantiaceae</taxon>
        <taxon>Marchantia</taxon>
    </lineage>
</organism>
<protein>
    <submittedName>
        <fullName evidence="2">Uncharacterized protein</fullName>
    </submittedName>
</protein>
<feature type="region of interest" description="Disordered" evidence="1">
    <location>
        <begin position="70"/>
        <end position="89"/>
    </location>
</feature>
<name>A0A2R6WDT9_MARPO</name>
<dbReference type="EMBL" id="KZ772776">
    <property type="protein sequence ID" value="PTQ32011.1"/>
    <property type="molecule type" value="Genomic_DNA"/>
</dbReference>
<reference evidence="3" key="1">
    <citation type="journal article" date="2017" name="Cell">
        <title>Insights into land plant evolution garnered from the Marchantia polymorpha genome.</title>
        <authorList>
            <person name="Bowman J.L."/>
            <person name="Kohchi T."/>
            <person name="Yamato K.T."/>
            <person name="Jenkins J."/>
            <person name="Shu S."/>
            <person name="Ishizaki K."/>
            <person name="Yamaoka S."/>
            <person name="Nishihama R."/>
            <person name="Nakamura Y."/>
            <person name="Berger F."/>
            <person name="Adam C."/>
            <person name="Aki S.S."/>
            <person name="Althoff F."/>
            <person name="Araki T."/>
            <person name="Arteaga-Vazquez M.A."/>
            <person name="Balasubrmanian S."/>
            <person name="Barry K."/>
            <person name="Bauer D."/>
            <person name="Boehm C.R."/>
            <person name="Briginshaw L."/>
            <person name="Caballero-Perez J."/>
            <person name="Catarino B."/>
            <person name="Chen F."/>
            <person name="Chiyoda S."/>
            <person name="Chovatia M."/>
            <person name="Davies K.M."/>
            <person name="Delmans M."/>
            <person name="Demura T."/>
            <person name="Dierschke T."/>
            <person name="Dolan L."/>
            <person name="Dorantes-Acosta A.E."/>
            <person name="Eklund D.M."/>
            <person name="Florent S.N."/>
            <person name="Flores-Sandoval E."/>
            <person name="Fujiyama A."/>
            <person name="Fukuzawa H."/>
            <person name="Galik B."/>
            <person name="Grimanelli D."/>
            <person name="Grimwood J."/>
            <person name="Grossniklaus U."/>
            <person name="Hamada T."/>
            <person name="Haseloff J."/>
            <person name="Hetherington A.J."/>
            <person name="Higo A."/>
            <person name="Hirakawa Y."/>
            <person name="Hundley H.N."/>
            <person name="Ikeda Y."/>
            <person name="Inoue K."/>
            <person name="Inoue S.I."/>
            <person name="Ishida S."/>
            <person name="Jia Q."/>
            <person name="Kakita M."/>
            <person name="Kanazawa T."/>
            <person name="Kawai Y."/>
            <person name="Kawashima T."/>
            <person name="Kennedy M."/>
            <person name="Kinose K."/>
            <person name="Kinoshita T."/>
            <person name="Kohara Y."/>
            <person name="Koide E."/>
            <person name="Komatsu K."/>
            <person name="Kopischke S."/>
            <person name="Kubo M."/>
            <person name="Kyozuka J."/>
            <person name="Lagercrantz U."/>
            <person name="Lin S.S."/>
            <person name="Lindquist E."/>
            <person name="Lipzen A.M."/>
            <person name="Lu C.W."/>
            <person name="De Luna E."/>
            <person name="Martienssen R.A."/>
            <person name="Minamino N."/>
            <person name="Mizutani M."/>
            <person name="Mizutani M."/>
            <person name="Mochizuki N."/>
            <person name="Monte I."/>
            <person name="Mosher R."/>
            <person name="Nagasaki H."/>
            <person name="Nakagami H."/>
            <person name="Naramoto S."/>
            <person name="Nishitani K."/>
            <person name="Ohtani M."/>
            <person name="Okamoto T."/>
            <person name="Okumura M."/>
            <person name="Phillips J."/>
            <person name="Pollak B."/>
            <person name="Reinders A."/>
            <person name="Rovekamp M."/>
            <person name="Sano R."/>
            <person name="Sawa S."/>
            <person name="Schmid M.W."/>
            <person name="Shirakawa M."/>
            <person name="Solano R."/>
            <person name="Spunde A."/>
            <person name="Suetsugu N."/>
            <person name="Sugano S."/>
            <person name="Sugiyama A."/>
            <person name="Sun R."/>
            <person name="Suzuki Y."/>
            <person name="Takenaka M."/>
            <person name="Takezawa D."/>
            <person name="Tomogane H."/>
            <person name="Tsuzuki M."/>
            <person name="Ueda T."/>
            <person name="Umeda M."/>
            <person name="Ward J.M."/>
            <person name="Watanabe Y."/>
            <person name="Yazaki K."/>
            <person name="Yokoyama R."/>
            <person name="Yoshitake Y."/>
            <person name="Yotsui I."/>
            <person name="Zachgo S."/>
            <person name="Schmutz J."/>
        </authorList>
    </citation>
    <scope>NUCLEOTIDE SEQUENCE [LARGE SCALE GENOMIC DNA]</scope>
    <source>
        <strain evidence="3">Tak-1</strain>
    </source>
</reference>
<sequence>MSTSTDVTASGVHLSRPPLLPSKCPTRGVKIPHLGWSYVDFCTRVSHEPRRRLVKFVLLILGRTLFSPPRQKRHHRSLHPGREKEQLPRTQRTCPWSSAIIMIRRRRRRSCGGKSNIYTSLFSFPSYVAASTRQCINAEEPYRAPAANISISPRLPALFSSIKSAKSLPPSKSIPK</sequence>
<evidence type="ECO:0000256" key="1">
    <source>
        <dbReference type="SAM" id="MobiDB-lite"/>
    </source>
</evidence>